<keyword evidence="4" id="KW-1185">Reference proteome</keyword>
<comment type="similarity">
    <text evidence="1 2">Belongs to the UPF0301 (AlgH) family.</text>
</comment>
<evidence type="ECO:0000256" key="1">
    <source>
        <dbReference type="ARBA" id="ARBA00009600"/>
    </source>
</evidence>
<dbReference type="RefSeq" id="WP_327618879.1">
    <property type="nucleotide sequence ID" value="NZ_JAYWTM010000015.1"/>
</dbReference>
<gene>
    <name evidence="3" type="ORF">VSX58_15545</name>
</gene>
<organism evidence="3 4">
    <name type="scientific">Brenneria populi</name>
    <dbReference type="NCBI Taxonomy" id="1505588"/>
    <lineage>
        <taxon>Bacteria</taxon>
        <taxon>Pseudomonadati</taxon>
        <taxon>Pseudomonadota</taxon>
        <taxon>Gammaproteobacteria</taxon>
        <taxon>Enterobacterales</taxon>
        <taxon>Pectobacteriaceae</taxon>
        <taxon>Brenneria</taxon>
    </lineage>
</organism>
<dbReference type="Gene3D" id="3.30.70.1300">
    <property type="entry name" value="VC0467-like domains"/>
    <property type="match status" value="1"/>
</dbReference>
<dbReference type="Proteomes" id="UP001309705">
    <property type="component" value="Unassembled WGS sequence"/>
</dbReference>
<dbReference type="Gene3D" id="3.40.1740.10">
    <property type="entry name" value="VC0467-like"/>
    <property type="match status" value="1"/>
</dbReference>
<dbReference type="Pfam" id="PF02622">
    <property type="entry name" value="DUF179"/>
    <property type="match status" value="1"/>
</dbReference>
<dbReference type="SUPFAM" id="SSF143456">
    <property type="entry name" value="VC0467-like"/>
    <property type="match status" value="1"/>
</dbReference>
<dbReference type="InterPro" id="IPR003774">
    <property type="entry name" value="AlgH-like"/>
</dbReference>
<sequence length="187" mass="20604">MNLQHHFLIAMPALQDPVFKRSVVYICEHNEEGAMGLIVNKPMEQFTVENVLKKLKIHPTPRDPAISLDKPVFSGGPLADDRGFILHTPRAGFGSSISISEDTMITTSKDVLETLGTADQPQNMLVALGYSAWEEGQLENELLENAWLTSPADKEILFHTPIAERWRAAAKKLGVDIHNIAAEAGHA</sequence>
<evidence type="ECO:0000313" key="3">
    <source>
        <dbReference type="EMBL" id="MEC5344009.1"/>
    </source>
</evidence>
<comment type="caution">
    <text evidence="3">The sequence shown here is derived from an EMBL/GenBank/DDBJ whole genome shotgun (WGS) entry which is preliminary data.</text>
</comment>
<evidence type="ECO:0000313" key="4">
    <source>
        <dbReference type="Proteomes" id="UP001309705"/>
    </source>
</evidence>
<name>A0ABU6JTH1_9GAMM</name>
<evidence type="ECO:0000256" key="2">
    <source>
        <dbReference type="HAMAP-Rule" id="MF_00758"/>
    </source>
</evidence>
<reference evidence="3 4" key="1">
    <citation type="journal article" date="2017" name="Int. J. Syst. Evol. Microbiol.">
        <title>Brenneria populi subsp. brevivirga subsp. nov. isolated from symptomatic bark of Populus x euramericana canker, and description of Brenneria populi subsp. populi subsp. nov.</title>
        <authorList>
            <person name="Zheng M.H."/>
            <person name="Piao C.G."/>
            <person name="Xue H."/>
            <person name="Guo M.W."/>
            <person name="Li Y."/>
        </authorList>
    </citation>
    <scope>NUCLEOTIDE SEQUENCE [LARGE SCALE GENOMIC DNA]</scope>
    <source>
        <strain evidence="3 4">D9-5</strain>
    </source>
</reference>
<dbReference type="PANTHER" id="PTHR30327:SF1">
    <property type="entry name" value="UPF0301 PROTEIN YQGE"/>
    <property type="match status" value="1"/>
</dbReference>
<dbReference type="NCBIfam" id="NF001266">
    <property type="entry name" value="PRK00228.1-1"/>
    <property type="match status" value="1"/>
</dbReference>
<dbReference type="HAMAP" id="MF_00758">
    <property type="entry name" value="UPF0301"/>
    <property type="match status" value="1"/>
</dbReference>
<proteinExistence type="inferred from homology"/>
<dbReference type="EMBL" id="JAYWTM010000015">
    <property type="protein sequence ID" value="MEC5344009.1"/>
    <property type="molecule type" value="Genomic_DNA"/>
</dbReference>
<accession>A0ABU6JTH1</accession>
<dbReference type="PANTHER" id="PTHR30327">
    <property type="entry name" value="UNCHARACTERIZED PROTEIN YQGE"/>
    <property type="match status" value="1"/>
</dbReference>
<protein>
    <recommendedName>
        <fullName evidence="2">UPF0301 protein VSX58_15545</fullName>
    </recommendedName>
</protein>